<feature type="non-terminal residue" evidence="2">
    <location>
        <position position="84"/>
    </location>
</feature>
<protein>
    <recommendedName>
        <fullName evidence="4">Glucuronosyltransferase</fullName>
    </recommendedName>
</protein>
<dbReference type="OrthoDB" id="5865374at2759"/>
<dbReference type="EMBL" id="KI660295">
    <property type="protein sequence ID" value="ETN75464.1"/>
    <property type="molecule type" value="Genomic_DNA"/>
</dbReference>
<dbReference type="KEGG" id="nai:NECAME_12357"/>
<organism evidence="2 3">
    <name type="scientific">Necator americanus</name>
    <name type="common">Human hookworm</name>
    <dbReference type="NCBI Taxonomy" id="51031"/>
    <lineage>
        <taxon>Eukaryota</taxon>
        <taxon>Metazoa</taxon>
        <taxon>Ecdysozoa</taxon>
        <taxon>Nematoda</taxon>
        <taxon>Chromadorea</taxon>
        <taxon>Rhabditida</taxon>
        <taxon>Rhabditina</taxon>
        <taxon>Rhabditomorpha</taxon>
        <taxon>Strongyloidea</taxon>
        <taxon>Ancylostomatidae</taxon>
        <taxon>Bunostominae</taxon>
        <taxon>Necator</taxon>
    </lineage>
</organism>
<evidence type="ECO:0008006" key="4">
    <source>
        <dbReference type="Google" id="ProtNLM"/>
    </source>
</evidence>
<sequence length="84" mass="9633">MRPFFLLLFTFSAVTSFKILVYSGPLGFSHVQFMGRIADLLHEAGHDVTFLQQVSNDKHTTFPKKAKQILLDLPQEMRVKLNPE</sequence>
<dbReference type="SUPFAM" id="SSF53756">
    <property type="entry name" value="UDP-Glycosyltransferase/glycogen phosphorylase"/>
    <property type="match status" value="1"/>
</dbReference>
<gene>
    <name evidence="2" type="ORF">NECAME_12357</name>
</gene>
<evidence type="ECO:0000313" key="3">
    <source>
        <dbReference type="Proteomes" id="UP000053676"/>
    </source>
</evidence>
<feature type="chain" id="PRO_5004825128" description="Glucuronosyltransferase" evidence="1">
    <location>
        <begin position="17"/>
        <end position="84"/>
    </location>
</feature>
<evidence type="ECO:0000256" key="1">
    <source>
        <dbReference type="SAM" id="SignalP"/>
    </source>
</evidence>
<reference evidence="3" key="1">
    <citation type="journal article" date="2014" name="Nat. Genet.">
        <title>Genome of the human hookworm Necator americanus.</title>
        <authorList>
            <person name="Tang Y.T."/>
            <person name="Gao X."/>
            <person name="Rosa B.A."/>
            <person name="Abubucker S."/>
            <person name="Hallsworth-Pepin K."/>
            <person name="Martin J."/>
            <person name="Tyagi R."/>
            <person name="Heizer E."/>
            <person name="Zhang X."/>
            <person name="Bhonagiri-Palsikar V."/>
            <person name="Minx P."/>
            <person name="Warren W.C."/>
            <person name="Wang Q."/>
            <person name="Zhan B."/>
            <person name="Hotez P.J."/>
            <person name="Sternberg P.W."/>
            <person name="Dougall A."/>
            <person name="Gaze S.T."/>
            <person name="Mulvenna J."/>
            <person name="Sotillo J."/>
            <person name="Ranganathan S."/>
            <person name="Rabelo E.M."/>
            <person name="Wilson R.K."/>
            <person name="Felgner P.L."/>
            <person name="Bethony J."/>
            <person name="Hawdon J.M."/>
            <person name="Gasser R.B."/>
            <person name="Loukas A."/>
            <person name="Mitreva M."/>
        </authorList>
    </citation>
    <scope>NUCLEOTIDE SEQUENCE [LARGE SCALE GENOMIC DNA]</scope>
</reference>
<evidence type="ECO:0000313" key="2">
    <source>
        <dbReference type="EMBL" id="ETN75464.1"/>
    </source>
</evidence>
<keyword evidence="3" id="KW-1185">Reference proteome</keyword>
<keyword evidence="1" id="KW-0732">Signal</keyword>
<feature type="signal peptide" evidence="1">
    <location>
        <begin position="1"/>
        <end position="16"/>
    </location>
</feature>
<proteinExistence type="predicted"/>
<dbReference type="AlphaFoldDB" id="W2T1L8"/>
<name>W2T1L8_NECAM</name>
<accession>W2T1L8</accession>
<dbReference type="Proteomes" id="UP000053676">
    <property type="component" value="Unassembled WGS sequence"/>
</dbReference>